<dbReference type="RefSeq" id="WP_307472720.1">
    <property type="nucleotide sequence ID" value="NZ_JAUSUB010000003.1"/>
</dbReference>
<organism evidence="2 3">
    <name type="scientific">Cytobacillus purgationiresistens</name>
    <dbReference type="NCBI Taxonomy" id="863449"/>
    <lineage>
        <taxon>Bacteria</taxon>
        <taxon>Bacillati</taxon>
        <taxon>Bacillota</taxon>
        <taxon>Bacilli</taxon>
        <taxon>Bacillales</taxon>
        <taxon>Bacillaceae</taxon>
        <taxon>Cytobacillus</taxon>
    </lineage>
</organism>
<dbReference type="Proteomes" id="UP001238088">
    <property type="component" value="Unassembled WGS sequence"/>
</dbReference>
<protein>
    <submittedName>
        <fullName evidence="2">GH25 family protein</fullName>
    </submittedName>
</protein>
<dbReference type="EMBL" id="JAUSUB010000003">
    <property type="protein sequence ID" value="MDQ0269277.1"/>
    <property type="molecule type" value="Genomic_DNA"/>
</dbReference>
<comment type="caution">
    <text evidence="2">The sequence shown here is derived from an EMBL/GenBank/DDBJ whole genome shotgun (WGS) entry which is preliminary data.</text>
</comment>
<sequence>MKKLSVSILLLALMAGCSSSHEAEHADRDYNLNDANSVKLSSPAGHRPDATKEFAMYEQNPNLLNTNGDKVSERSDIDKARIVINTETDYKPGAVWIDGEHLRVTAYAKKDFKTDNEREKAEEKLHKILQGALPTYYIDVKLREDHND</sequence>
<reference evidence="2 3" key="1">
    <citation type="submission" date="2023-07" db="EMBL/GenBank/DDBJ databases">
        <title>Genomic Encyclopedia of Type Strains, Phase IV (KMG-IV): sequencing the most valuable type-strain genomes for metagenomic binning, comparative biology and taxonomic classification.</title>
        <authorList>
            <person name="Goeker M."/>
        </authorList>
    </citation>
    <scope>NUCLEOTIDE SEQUENCE [LARGE SCALE GENOMIC DNA]</scope>
    <source>
        <strain evidence="2 3">DSM 23494</strain>
    </source>
</reference>
<dbReference type="PROSITE" id="PS51257">
    <property type="entry name" value="PROKAR_LIPOPROTEIN"/>
    <property type="match status" value="1"/>
</dbReference>
<accession>A0ABU0ADF2</accession>
<name>A0ABU0ADF2_9BACI</name>
<keyword evidence="1" id="KW-0732">Signal</keyword>
<gene>
    <name evidence="2" type="ORF">J2S17_001147</name>
</gene>
<evidence type="ECO:0000313" key="3">
    <source>
        <dbReference type="Proteomes" id="UP001238088"/>
    </source>
</evidence>
<keyword evidence="3" id="KW-1185">Reference proteome</keyword>
<evidence type="ECO:0000256" key="1">
    <source>
        <dbReference type="SAM" id="SignalP"/>
    </source>
</evidence>
<feature type="chain" id="PRO_5046628042" evidence="1">
    <location>
        <begin position="23"/>
        <end position="148"/>
    </location>
</feature>
<evidence type="ECO:0000313" key="2">
    <source>
        <dbReference type="EMBL" id="MDQ0269277.1"/>
    </source>
</evidence>
<proteinExistence type="predicted"/>
<feature type="signal peptide" evidence="1">
    <location>
        <begin position="1"/>
        <end position="22"/>
    </location>
</feature>